<name>D8LUX2_BLAHO</name>
<dbReference type="Gene3D" id="2.20.110.10">
    <property type="entry name" value="Histone H3 K4-specific methyltransferase SET7/9 N-terminal domain"/>
    <property type="match status" value="1"/>
</dbReference>
<dbReference type="AlphaFoldDB" id="D8LUX2"/>
<dbReference type="Gene3D" id="3.80.10.10">
    <property type="entry name" value="Ribonuclease Inhibitor"/>
    <property type="match status" value="1"/>
</dbReference>
<gene>
    <name evidence="1" type="ORF">GSBLH_T00000065001</name>
</gene>
<dbReference type="OrthoDB" id="676979at2759"/>
<proteinExistence type="predicted"/>
<dbReference type="SUPFAM" id="SSF52058">
    <property type="entry name" value="L domain-like"/>
    <property type="match status" value="1"/>
</dbReference>
<sequence length="438" mass="50261">MNTESRIDEWNTLAGSEFLLDGYITCGEERKITVGGCNYYLQRFQGEHEDEYTLKKDNKVYLFQNGIMKMAWEEDEDGTQIGDFTRFENGRVAFIQAFDEIWDRKDFCRIANHVKGERMEIYSHESGKLIYYGEFNENRERDGWGIEYDEESGKMLLEGVWKKNKLVEIIRKIEGTTMIEFKENGDNTIASNRIPMYVGGFVYDESKESFLRDGRGYWIDEETRIATREVEWKDGVEVSGRDLYDGWYTQSTKPILIPKSIPRPTPAVAPTKINVSSSMTLSSVSLQVTDLTISSNCCNDLNALDLNRFEWLRSIEIGDDCFGSVQAFQIDGLKRLKTINIGGNSFTQVKQAEWDPLSYSEAVSRCIQSKSFNISNCESLESIQFGEYSFVDFAGDFELSNLPQLQSIQIGSIGNRSWNFFCCSFMIGSNDMILDSNR</sequence>
<evidence type="ECO:0000313" key="1">
    <source>
        <dbReference type="EMBL" id="CBK19611.2"/>
    </source>
</evidence>
<keyword evidence="2" id="KW-1185">Reference proteome</keyword>
<reference evidence="1" key="1">
    <citation type="submission" date="2010-02" db="EMBL/GenBank/DDBJ databases">
        <title>Sequencing and annotation of the Blastocystis hominis genome.</title>
        <authorList>
            <person name="Wincker P."/>
        </authorList>
    </citation>
    <scope>NUCLEOTIDE SEQUENCE</scope>
    <source>
        <strain evidence="1">Singapore isolate B</strain>
    </source>
</reference>
<dbReference type="InterPro" id="IPR032675">
    <property type="entry name" value="LRR_dom_sf"/>
</dbReference>
<dbReference type="RefSeq" id="XP_012893659.1">
    <property type="nucleotide sequence ID" value="XM_013038205.1"/>
</dbReference>
<dbReference type="InParanoid" id="D8LUX2"/>
<dbReference type="Proteomes" id="UP000008312">
    <property type="component" value="Unassembled WGS sequence"/>
</dbReference>
<dbReference type="EMBL" id="FN668638">
    <property type="protein sequence ID" value="CBK19611.2"/>
    <property type="molecule type" value="Genomic_DNA"/>
</dbReference>
<dbReference type="GeneID" id="24917387"/>
<accession>D8LUX2</accession>
<protein>
    <submittedName>
        <fullName evidence="1">Uncharacterized protein</fullName>
    </submittedName>
</protein>
<organism evidence="1">
    <name type="scientific">Blastocystis hominis</name>
    <dbReference type="NCBI Taxonomy" id="12968"/>
    <lineage>
        <taxon>Eukaryota</taxon>
        <taxon>Sar</taxon>
        <taxon>Stramenopiles</taxon>
        <taxon>Bigyra</taxon>
        <taxon>Opalozoa</taxon>
        <taxon>Opalinata</taxon>
        <taxon>Blastocystidae</taxon>
        <taxon>Blastocystis</taxon>
    </lineage>
</organism>
<evidence type="ECO:0000313" key="2">
    <source>
        <dbReference type="Proteomes" id="UP000008312"/>
    </source>
</evidence>